<evidence type="ECO:0000313" key="10">
    <source>
        <dbReference type="WBParaSite" id="HPBE_0001822101-mRNA-1"/>
    </source>
</evidence>
<keyword evidence="9" id="KW-1185">Reference proteome</keyword>
<evidence type="ECO:0000313" key="8">
    <source>
        <dbReference type="EMBL" id="VDP10915.1"/>
    </source>
</evidence>
<evidence type="ECO:0000259" key="7">
    <source>
        <dbReference type="Pfam" id="PF17917"/>
    </source>
</evidence>
<dbReference type="AlphaFoldDB" id="A0A183G8L4"/>
<dbReference type="InterPro" id="IPR041373">
    <property type="entry name" value="RT_RNaseH"/>
</dbReference>
<keyword evidence="5" id="KW-0378">Hydrolase</keyword>
<keyword evidence="1" id="KW-0808">Transferase</keyword>
<evidence type="ECO:0000256" key="4">
    <source>
        <dbReference type="ARBA" id="ARBA00022759"/>
    </source>
</evidence>
<protein>
    <submittedName>
        <fullName evidence="10">RT_RNaseH_2 domain-containing protein</fullName>
    </submittedName>
</protein>
<gene>
    <name evidence="8" type="ORF">HPBE_LOCUS18220</name>
</gene>
<evidence type="ECO:0000256" key="6">
    <source>
        <dbReference type="ARBA" id="ARBA00022918"/>
    </source>
</evidence>
<dbReference type="GO" id="GO:0016787">
    <property type="term" value="F:hydrolase activity"/>
    <property type="evidence" value="ECO:0007669"/>
    <property type="project" value="UniProtKB-KW"/>
</dbReference>
<keyword evidence="3" id="KW-0540">Nuclease</keyword>
<evidence type="ECO:0000313" key="9">
    <source>
        <dbReference type="Proteomes" id="UP000050761"/>
    </source>
</evidence>
<dbReference type="SUPFAM" id="SSF56672">
    <property type="entry name" value="DNA/RNA polymerases"/>
    <property type="match status" value="1"/>
</dbReference>
<dbReference type="OrthoDB" id="5862884at2759"/>
<reference evidence="10" key="2">
    <citation type="submission" date="2019-09" db="UniProtKB">
        <authorList>
            <consortium name="WormBaseParasite"/>
        </authorList>
    </citation>
    <scope>IDENTIFICATION</scope>
</reference>
<keyword evidence="6" id="KW-0695">RNA-directed DNA polymerase</keyword>
<dbReference type="Proteomes" id="UP000050761">
    <property type="component" value="Unassembled WGS sequence"/>
</dbReference>
<keyword evidence="2" id="KW-0548">Nucleotidyltransferase</keyword>
<sequence length="127" mass="14106">MEKAKTGEKPFIIYVDANQNGLGAAFCQNGDDHRFIHPVYFAQESYRVTDLHALAIVFALRKFQFSVSFGFYVQECNVVVEYVKGKTNVAADALSRSVTSRACEESASDGEDEGVVRQANWKVRTSG</sequence>
<evidence type="ECO:0000256" key="3">
    <source>
        <dbReference type="ARBA" id="ARBA00022722"/>
    </source>
</evidence>
<dbReference type="Pfam" id="PF17917">
    <property type="entry name" value="RT_RNaseH"/>
    <property type="match status" value="1"/>
</dbReference>
<evidence type="ECO:0000256" key="5">
    <source>
        <dbReference type="ARBA" id="ARBA00022801"/>
    </source>
</evidence>
<accession>A0A183G8L4</accession>
<evidence type="ECO:0000256" key="1">
    <source>
        <dbReference type="ARBA" id="ARBA00022679"/>
    </source>
</evidence>
<dbReference type="GO" id="GO:0004519">
    <property type="term" value="F:endonuclease activity"/>
    <property type="evidence" value="ECO:0007669"/>
    <property type="project" value="UniProtKB-KW"/>
</dbReference>
<reference evidence="8 9" key="1">
    <citation type="submission" date="2018-11" db="EMBL/GenBank/DDBJ databases">
        <authorList>
            <consortium name="Pathogen Informatics"/>
        </authorList>
    </citation>
    <scope>NUCLEOTIDE SEQUENCE [LARGE SCALE GENOMIC DNA]</scope>
</reference>
<dbReference type="WBParaSite" id="HPBE_0001822101-mRNA-1">
    <property type="protein sequence ID" value="HPBE_0001822101-mRNA-1"/>
    <property type="gene ID" value="HPBE_0001822101"/>
</dbReference>
<proteinExistence type="predicted"/>
<dbReference type="GO" id="GO:0003964">
    <property type="term" value="F:RNA-directed DNA polymerase activity"/>
    <property type="evidence" value="ECO:0007669"/>
    <property type="project" value="UniProtKB-KW"/>
</dbReference>
<dbReference type="EMBL" id="UZAH01030546">
    <property type="protein sequence ID" value="VDP10915.1"/>
    <property type="molecule type" value="Genomic_DNA"/>
</dbReference>
<keyword evidence="4" id="KW-0255">Endonuclease</keyword>
<organism evidence="9 10">
    <name type="scientific">Heligmosomoides polygyrus</name>
    <name type="common">Parasitic roundworm</name>
    <dbReference type="NCBI Taxonomy" id="6339"/>
    <lineage>
        <taxon>Eukaryota</taxon>
        <taxon>Metazoa</taxon>
        <taxon>Ecdysozoa</taxon>
        <taxon>Nematoda</taxon>
        <taxon>Chromadorea</taxon>
        <taxon>Rhabditida</taxon>
        <taxon>Rhabditina</taxon>
        <taxon>Rhabditomorpha</taxon>
        <taxon>Strongyloidea</taxon>
        <taxon>Heligmosomidae</taxon>
        <taxon>Heligmosomoides</taxon>
    </lineage>
</organism>
<evidence type="ECO:0000256" key="2">
    <source>
        <dbReference type="ARBA" id="ARBA00022695"/>
    </source>
</evidence>
<accession>A0A3P8BXE5</accession>
<name>A0A183G8L4_HELPZ</name>
<feature type="domain" description="Reverse transcriptase RNase H-like" evidence="7">
    <location>
        <begin position="8"/>
        <end position="65"/>
    </location>
</feature>
<dbReference type="InterPro" id="IPR043502">
    <property type="entry name" value="DNA/RNA_pol_sf"/>
</dbReference>